<keyword evidence="2" id="KW-0597">Phosphoprotein</keyword>
<dbReference type="GeneID" id="78230285"/>
<keyword evidence="3" id="KW-0762">Sugar transport</keyword>
<dbReference type="eggNOG" id="COG1440">
    <property type="taxonomic scope" value="Bacteria"/>
</dbReference>
<keyword evidence="6" id="KW-0418">Kinase</keyword>
<dbReference type="Pfam" id="PF02302">
    <property type="entry name" value="PTS_IIB"/>
    <property type="match status" value="1"/>
</dbReference>
<dbReference type="PROSITE" id="PS51100">
    <property type="entry name" value="PTS_EIIB_TYPE_3"/>
    <property type="match status" value="1"/>
</dbReference>
<evidence type="ECO:0000256" key="6">
    <source>
        <dbReference type="ARBA" id="ARBA00022777"/>
    </source>
</evidence>
<dbReference type="EMBL" id="ADKX01000044">
    <property type="protein sequence ID" value="EFW03684.1"/>
    <property type="molecule type" value="Genomic_DNA"/>
</dbReference>
<dbReference type="PANTHER" id="PTHR34581:SF2">
    <property type="entry name" value="PTS SYSTEM N,N'-DIACETYLCHITOBIOSE-SPECIFIC EIIB COMPONENT"/>
    <property type="match status" value="1"/>
</dbReference>
<evidence type="ECO:0000256" key="7">
    <source>
        <dbReference type="PROSITE-ProRule" id="PRU00423"/>
    </source>
</evidence>
<evidence type="ECO:0000256" key="5">
    <source>
        <dbReference type="ARBA" id="ARBA00022683"/>
    </source>
</evidence>
<dbReference type="OrthoDB" id="2186177at2"/>
<dbReference type="Gene3D" id="3.40.50.2300">
    <property type="match status" value="1"/>
</dbReference>
<keyword evidence="10" id="KW-1185">Reference proteome</keyword>
<dbReference type="HOGENOM" id="CLU_147323_2_1_9"/>
<evidence type="ECO:0000256" key="2">
    <source>
        <dbReference type="ARBA" id="ARBA00022553"/>
    </source>
</evidence>
<feature type="modified residue" description="Phosphocysteine; by EIIA" evidence="7">
    <location>
        <position position="8"/>
    </location>
</feature>
<dbReference type="InterPro" id="IPR003501">
    <property type="entry name" value="PTS_EIIB_2/3"/>
</dbReference>
<dbReference type="CDD" id="cd05564">
    <property type="entry name" value="PTS_IIB_chitobiose_lichenan"/>
    <property type="match status" value="1"/>
</dbReference>
<dbReference type="RefSeq" id="WP_008790159.1">
    <property type="nucleotide sequence ID" value="NZ_AKCB01000001.1"/>
</dbReference>
<evidence type="ECO:0000256" key="3">
    <source>
        <dbReference type="ARBA" id="ARBA00022597"/>
    </source>
</evidence>
<dbReference type="PANTHER" id="PTHR34581">
    <property type="entry name" value="PTS SYSTEM N,N'-DIACETYLCHITOBIOSE-SPECIFIC EIIB COMPONENT"/>
    <property type="match status" value="1"/>
</dbReference>
<dbReference type="STRING" id="100884.GCA_000269565_02469"/>
<sequence>MVRIRLFCAAGFSTGMLVKKMEDAAKDKNIDVDIKACPQGKLDSNIDDADVALLGPQVAYTLENSRVICDKKNVPVGVIPMADYGLMNGDGVLKFALKLIEDYKK</sequence>
<proteinExistence type="predicted"/>
<keyword evidence="4 9" id="KW-0808">Transferase</keyword>
<reference evidence="9 10" key="1">
    <citation type="submission" date="2010-12" db="EMBL/GenBank/DDBJ databases">
        <title>The Genome Sequence of Coprobacillus sp. strain 29_1.</title>
        <authorList>
            <consortium name="The Broad Institute Genome Sequencing Platform"/>
            <person name="Earl A."/>
            <person name="Ward D."/>
            <person name="Feldgarden M."/>
            <person name="Gevers D."/>
            <person name="Daigneault M."/>
            <person name="Sibley C.D."/>
            <person name="White A."/>
            <person name="Strauss J."/>
            <person name="Allen-Vercoe E."/>
            <person name="Young S.K."/>
            <person name="Zeng Q."/>
            <person name="Gargeya S."/>
            <person name="Fitzgerald M."/>
            <person name="Haas B."/>
            <person name="Abouelleil A."/>
            <person name="Alvarado L."/>
            <person name="Arachchi H.M."/>
            <person name="Berlin A."/>
            <person name="Brown A."/>
            <person name="Chapman S.B."/>
            <person name="Chen Z."/>
            <person name="Dunbar C."/>
            <person name="Freedman E."/>
            <person name="Gearin G."/>
            <person name="Gellesch M."/>
            <person name="Goldberg J."/>
            <person name="Griggs A."/>
            <person name="Gujja S."/>
            <person name="Heilman E."/>
            <person name="Heiman D."/>
            <person name="Howarth C."/>
            <person name="Larson L."/>
            <person name="Lui A."/>
            <person name="MacDonald P.J.P."/>
            <person name="Mehta T."/>
            <person name="Montmayeur A."/>
            <person name="Murphy C."/>
            <person name="Neiman D."/>
            <person name="Pearson M."/>
            <person name="Priest M."/>
            <person name="Roberts A."/>
            <person name="Saif S."/>
            <person name="Shea T."/>
            <person name="Shenoy N."/>
            <person name="Sisk P."/>
            <person name="Stolte C."/>
            <person name="Sykes S."/>
            <person name="White J."/>
            <person name="Yandava C."/>
            <person name="Nusbaum C."/>
            <person name="Birren B."/>
        </authorList>
    </citation>
    <scope>NUCLEOTIDE SEQUENCE [LARGE SCALE GENOMIC DNA]</scope>
    <source>
        <strain evidence="9 10">29_1</strain>
    </source>
</reference>
<gene>
    <name evidence="9" type="ORF">HMPREF9488_03076</name>
</gene>
<evidence type="ECO:0000256" key="4">
    <source>
        <dbReference type="ARBA" id="ARBA00022679"/>
    </source>
</evidence>
<protein>
    <submittedName>
        <fullName evidence="9">Phosphotransferase system</fullName>
    </submittedName>
</protein>
<dbReference type="InterPro" id="IPR013012">
    <property type="entry name" value="PTS_EIIB_3"/>
</dbReference>
<dbReference type="AlphaFoldDB" id="E7GE83"/>
<comment type="caution">
    <text evidence="9">The sequence shown here is derived from an EMBL/GenBank/DDBJ whole genome shotgun (WGS) entry which is preliminary data.</text>
</comment>
<evidence type="ECO:0000313" key="9">
    <source>
        <dbReference type="EMBL" id="EFW03684.1"/>
    </source>
</evidence>
<evidence type="ECO:0000313" key="10">
    <source>
        <dbReference type="Proteomes" id="UP000003157"/>
    </source>
</evidence>
<keyword evidence="5" id="KW-0598">Phosphotransferase system</keyword>
<dbReference type="InterPro" id="IPR051819">
    <property type="entry name" value="PTS_sugar-specific_EIIB"/>
</dbReference>
<keyword evidence="1" id="KW-0813">Transport</keyword>
<evidence type="ECO:0000256" key="1">
    <source>
        <dbReference type="ARBA" id="ARBA00022448"/>
    </source>
</evidence>
<accession>E7GE83</accession>
<dbReference type="SUPFAM" id="SSF52794">
    <property type="entry name" value="PTS system IIB component-like"/>
    <property type="match status" value="1"/>
</dbReference>
<dbReference type="GO" id="GO:0008982">
    <property type="term" value="F:protein-N(PI)-phosphohistidine-sugar phosphotransferase activity"/>
    <property type="evidence" value="ECO:0007669"/>
    <property type="project" value="InterPro"/>
</dbReference>
<dbReference type="InterPro" id="IPR036095">
    <property type="entry name" value="PTS_EIIB-like_sf"/>
</dbReference>
<feature type="domain" description="PTS EIIB type-3" evidence="8">
    <location>
        <begin position="1"/>
        <end position="105"/>
    </location>
</feature>
<dbReference type="GO" id="GO:0016301">
    <property type="term" value="F:kinase activity"/>
    <property type="evidence" value="ECO:0007669"/>
    <property type="project" value="UniProtKB-KW"/>
</dbReference>
<evidence type="ECO:0000259" key="8">
    <source>
        <dbReference type="PROSITE" id="PS51100"/>
    </source>
</evidence>
<dbReference type="Proteomes" id="UP000003157">
    <property type="component" value="Unassembled WGS sequence"/>
</dbReference>
<name>E7GE83_9FIRM</name>
<organism evidence="9 10">
    <name type="scientific">Coprobacillus cateniformis</name>
    <dbReference type="NCBI Taxonomy" id="100884"/>
    <lineage>
        <taxon>Bacteria</taxon>
        <taxon>Bacillati</taxon>
        <taxon>Bacillota</taxon>
        <taxon>Erysipelotrichia</taxon>
        <taxon>Erysipelotrichales</taxon>
        <taxon>Coprobacillaceae</taxon>
        <taxon>Coprobacillus</taxon>
    </lineage>
</organism>
<dbReference type="GO" id="GO:0009401">
    <property type="term" value="P:phosphoenolpyruvate-dependent sugar phosphotransferase system"/>
    <property type="evidence" value="ECO:0007669"/>
    <property type="project" value="UniProtKB-KW"/>
</dbReference>